<evidence type="ECO:0000256" key="6">
    <source>
        <dbReference type="ARBA" id="ARBA00022917"/>
    </source>
</evidence>
<evidence type="ECO:0000256" key="7">
    <source>
        <dbReference type="ARBA" id="ARBA00023146"/>
    </source>
</evidence>
<sequence>MIRKVPKLYGNQLAKFKLDTNAPTSELLSRLGIVTYPRSGLVNWSKTGLIIQNKINSIIRKHMDSIQFEELSLSLLSYKTGWIKTGRWNQPEIFKLQNGKCAADFLLVPTCEEEITQYAKQELDSYKQLPLKFYQIKEKFRDEKRPRGGLLRGKEFLMKDGYSFDVDEEKALETYKSVVGAYHKIFDELGVPYVKAQADSGDIGGDLSHEWQYLNDTGEDTVFSCDSCGHVSNQEKTISYPKEGESVAGDGVSVRYFITDDKSTLVCAYYPAGRKLEPKFVQLEVPDMLLNVDEKDVFKEFEQVDDLSRRVVRVMDARLNSRSNFPDFPVEFHNRSMITTLTDVPIVLAEAGEVCGECDRGTLSEQRAIEVGHTFYLGNKYSKPLGLTVDVPEEGKVVSKTVMMGCYGIGVSRIVAAIAEINRDSDGLRWPRSIAPWEVTIVEASTSAEFGDVYSRFSFDYRLDDRDVSLGLKIKQSNMMGIPLVVILGKRFPMVDIEVRGKRRDGQPLEVKHQVHVDDLSHTVNSLLTNM</sequence>
<keyword evidence="5" id="KW-0067">ATP-binding</keyword>
<dbReference type="EMBL" id="JABWAB010000004">
    <property type="protein sequence ID" value="KAF6052855.1"/>
    <property type="molecule type" value="Genomic_DNA"/>
</dbReference>
<evidence type="ECO:0000256" key="3">
    <source>
        <dbReference type="ARBA" id="ARBA00022598"/>
    </source>
</evidence>
<dbReference type="GO" id="GO:0004827">
    <property type="term" value="F:proline-tRNA ligase activity"/>
    <property type="evidence" value="ECO:0007669"/>
    <property type="project" value="UniProtKB-EC"/>
</dbReference>
<dbReference type="GO" id="GO:0005524">
    <property type="term" value="F:ATP binding"/>
    <property type="evidence" value="ECO:0007669"/>
    <property type="project" value="UniProtKB-KW"/>
</dbReference>
<dbReference type="PROSITE" id="PS50862">
    <property type="entry name" value="AA_TRNA_LIGASE_II"/>
    <property type="match status" value="1"/>
</dbReference>
<dbReference type="PRINTS" id="PR01046">
    <property type="entry name" value="TRNASYNTHPRO"/>
</dbReference>
<dbReference type="SUPFAM" id="SSF55681">
    <property type="entry name" value="Class II aaRS and biotin synthetases"/>
    <property type="match status" value="1"/>
</dbReference>
<dbReference type="InterPro" id="IPR002316">
    <property type="entry name" value="Pro-tRNA-ligase_IIa"/>
</dbReference>
<feature type="domain" description="Aminoacyl-transfer RNA synthetases class-II family profile" evidence="10">
    <location>
        <begin position="48"/>
        <end position="431"/>
    </location>
</feature>
<dbReference type="Gene3D" id="3.30.930.10">
    <property type="entry name" value="Bira Bifunctional Protein, Domain 2"/>
    <property type="match status" value="2"/>
</dbReference>
<accession>A0A8X7NNT7</accession>
<comment type="similarity">
    <text evidence="1">Belongs to the class-II aminoacyl-tRNA synthetase family.</text>
</comment>
<evidence type="ECO:0000259" key="10">
    <source>
        <dbReference type="PROSITE" id="PS50862"/>
    </source>
</evidence>
<keyword evidence="7 12" id="KW-0030">Aminoacyl-tRNA synthetase</keyword>
<gene>
    <name evidence="11" type="ORF">FOB60_003103</name>
    <name evidence="12" type="ORF">FOB60_003111</name>
</gene>
<dbReference type="AlphaFoldDB" id="A0A8X7NNT7"/>
<organism evidence="12 13">
    <name type="scientific">Candida parapsilosis</name>
    <name type="common">Yeast</name>
    <dbReference type="NCBI Taxonomy" id="5480"/>
    <lineage>
        <taxon>Eukaryota</taxon>
        <taxon>Fungi</taxon>
        <taxon>Dikarya</taxon>
        <taxon>Ascomycota</taxon>
        <taxon>Saccharomycotina</taxon>
        <taxon>Pichiomycetes</taxon>
        <taxon>Debaryomycetaceae</taxon>
        <taxon>Candida/Lodderomyces clade</taxon>
        <taxon>Candida</taxon>
    </lineage>
</organism>
<reference evidence="12" key="1">
    <citation type="submission" date="2020-03" db="EMBL/GenBank/DDBJ databases">
        <title>FDA dAtabase for Regulatory Grade micrObial Sequences (FDA-ARGOS): Supporting development and validation of Infectious Disease Dx tests.</title>
        <authorList>
            <person name="Campos J."/>
            <person name="Goldberg B."/>
            <person name="Tallon L."/>
            <person name="Sadzewicz L."/>
            <person name="Vavikolanu K."/>
            <person name="Mehta A."/>
            <person name="Aluvathingal J."/>
            <person name="Nadendla S."/>
            <person name="Nandy P."/>
            <person name="Geyer C."/>
            <person name="Yan Y."/>
            <person name="Sichtig H."/>
        </authorList>
    </citation>
    <scope>NUCLEOTIDE SEQUENCE [LARGE SCALE GENOMIC DNA]</scope>
    <source>
        <strain evidence="12">FDAARGOS_652</strain>
    </source>
</reference>
<evidence type="ECO:0000256" key="4">
    <source>
        <dbReference type="ARBA" id="ARBA00022741"/>
    </source>
</evidence>
<dbReference type="InterPro" id="IPR036621">
    <property type="entry name" value="Anticodon-bd_dom_sf"/>
</dbReference>
<evidence type="ECO:0000256" key="5">
    <source>
        <dbReference type="ARBA" id="ARBA00022840"/>
    </source>
</evidence>
<dbReference type="InterPro" id="IPR050062">
    <property type="entry name" value="Pro-tRNA_synthetase"/>
</dbReference>
<comment type="caution">
    <text evidence="12">The sequence shown here is derived from an EMBL/GenBank/DDBJ whole genome shotgun (WGS) entry which is preliminary data.</text>
</comment>
<evidence type="ECO:0000313" key="13">
    <source>
        <dbReference type="Proteomes" id="UP000590412"/>
    </source>
</evidence>
<name>A0A8X7NNT7_CANPA</name>
<dbReference type="GO" id="GO:0005739">
    <property type="term" value="C:mitochondrion"/>
    <property type="evidence" value="ECO:0007669"/>
    <property type="project" value="TreeGrafter"/>
</dbReference>
<keyword evidence="4" id="KW-0547">Nucleotide-binding</keyword>
<comment type="catalytic activity">
    <reaction evidence="9">
        <text>tRNA(Pro) + L-proline + ATP = L-prolyl-tRNA(Pro) + AMP + diphosphate</text>
        <dbReference type="Rhea" id="RHEA:14305"/>
        <dbReference type="Rhea" id="RHEA-COMP:9700"/>
        <dbReference type="Rhea" id="RHEA-COMP:9702"/>
        <dbReference type="ChEBI" id="CHEBI:30616"/>
        <dbReference type="ChEBI" id="CHEBI:33019"/>
        <dbReference type="ChEBI" id="CHEBI:60039"/>
        <dbReference type="ChEBI" id="CHEBI:78442"/>
        <dbReference type="ChEBI" id="CHEBI:78532"/>
        <dbReference type="ChEBI" id="CHEBI:456215"/>
        <dbReference type="EC" id="6.1.1.15"/>
    </reaction>
</comment>
<evidence type="ECO:0000256" key="1">
    <source>
        <dbReference type="ARBA" id="ARBA00008226"/>
    </source>
</evidence>
<dbReference type="InterPro" id="IPR006195">
    <property type="entry name" value="aa-tRNA-synth_II"/>
</dbReference>
<dbReference type="InterPro" id="IPR045864">
    <property type="entry name" value="aa-tRNA-synth_II/BPL/LPL"/>
</dbReference>
<dbReference type="InterPro" id="IPR002314">
    <property type="entry name" value="aa-tRNA-synt_IIb"/>
</dbReference>
<evidence type="ECO:0000313" key="11">
    <source>
        <dbReference type="EMBL" id="KAF6052847.1"/>
    </source>
</evidence>
<keyword evidence="6" id="KW-0648">Protein biosynthesis</keyword>
<proteinExistence type="inferred from homology"/>
<evidence type="ECO:0000313" key="12">
    <source>
        <dbReference type="EMBL" id="KAF6052855.1"/>
    </source>
</evidence>
<dbReference type="GO" id="GO:0006433">
    <property type="term" value="P:prolyl-tRNA aminoacylation"/>
    <property type="evidence" value="ECO:0007669"/>
    <property type="project" value="InterPro"/>
</dbReference>
<dbReference type="PANTHER" id="PTHR42753">
    <property type="entry name" value="MITOCHONDRIAL RIBOSOME PROTEIN L39/PROLYL-TRNA LIGASE FAMILY MEMBER"/>
    <property type="match status" value="1"/>
</dbReference>
<protein>
    <recommendedName>
        <fullName evidence="2">proline--tRNA ligase</fullName>
        <ecNumber evidence="2">6.1.1.15</ecNumber>
    </recommendedName>
    <alternativeName>
        <fullName evidence="8">Prolyl-tRNA synthetase</fullName>
    </alternativeName>
</protein>
<dbReference type="PANTHER" id="PTHR42753:SF2">
    <property type="entry name" value="PROLINE--TRNA LIGASE"/>
    <property type="match status" value="1"/>
</dbReference>
<keyword evidence="3" id="KW-0436">Ligase</keyword>
<evidence type="ECO:0000256" key="2">
    <source>
        <dbReference type="ARBA" id="ARBA00012831"/>
    </source>
</evidence>
<evidence type="ECO:0000256" key="9">
    <source>
        <dbReference type="ARBA" id="ARBA00047671"/>
    </source>
</evidence>
<dbReference type="Gene3D" id="3.40.50.800">
    <property type="entry name" value="Anticodon-binding domain"/>
    <property type="match status" value="1"/>
</dbReference>
<evidence type="ECO:0000256" key="8">
    <source>
        <dbReference type="ARBA" id="ARBA00029731"/>
    </source>
</evidence>
<dbReference type="SUPFAM" id="SSF52954">
    <property type="entry name" value="Class II aaRS ABD-related"/>
    <property type="match status" value="1"/>
</dbReference>
<dbReference type="Pfam" id="PF00587">
    <property type="entry name" value="tRNA-synt_2b"/>
    <property type="match status" value="1"/>
</dbReference>
<dbReference type="Proteomes" id="UP000590412">
    <property type="component" value="Unassembled WGS sequence"/>
</dbReference>
<dbReference type="OrthoDB" id="10267474at2759"/>
<dbReference type="EMBL" id="JABWAB010000004">
    <property type="protein sequence ID" value="KAF6052847.1"/>
    <property type="molecule type" value="Genomic_DNA"/>
</dbReference>
<dbReference type="EC" id="6.1.1.15" evidence="2"/>